<reference evidence="5" key="1">
    <citation type="journal article" date="2019" name="Int. J. Syst. Evol. Microbiol.">
        <title>The Global Catalogue of Microorganisms (GCM) 10K type strain sequencing project: providing services to taxonomists for standard genome sequencing and annotation.</title>
        <authorList>
            <consortium name="The Broad Institute Genomics Platform"/>
            <consortium name="The Broad Institute Genome Sequencing Center for Infectious Disease"/>
            <person name="Wu L."/>
            <person name="Ma J."/>
        </authorList>
    </citation>
    <scope>NUCLEOTIDE SEQUENCE [LARGE SCALE GENOMIC DNA]</scope>
    <source>
        <strain evidence="5">JCM 15749</strain>
    </source>
</reference>
<protein>
    <recommendedName>
        <fullName evidence="3">Peptidase S9 prolyl oligopeptidase catalytic domain-containing protein</fullName>
    </recommendedName>
</protein>
<dbReference type="InterPro" id="IPR002470">
    <property type="entry name" value="Peptidase_S9A"/>
</dbReference>
<keyword evidence="5" id="KW-1185">Reference proteome</keyword>
<dbReference type="InterPro" id="IPR001375">
    <property type="entry name" value="Peptidase_S9_cat"/>
</dbReference>
<feature type="domain" description="Peptidase S9 prolyl oligopeptidase catalytic" evidence="3">
    <location>
        <begin position="350"/>
        <end position="561"/>
    </location>
</feature>
<dbReference type="RefSeq" id="WP_344328673.1">
    <property type="nucleotide sequence ID" value="NZ_BAAAPY010000008.1"/>
</dbReference>
<feature type="region of interest" description="Disordered" evidence="2">
    <location>
        <begin position="369"/>
        <end position="389"/>
    </location>
</feature>
<comment type="similarity">
    <text evidence="1">Belongs to the peptidase S9A family.</text>
</comment>
<gene>
    <name evidence="4" type="ORF">GCM10009821_23260</name>
</gene>
<dbReference type="InterPro" id="IPR051543">
    <property type="entry name" value="Serine_Peptidase_S9A"/>
</dbReference>
<dbReference type="InterPro" id="IPR029058">
    <property type="entry name" value="AB_hydrolase_fold"/>
</dbReference>
<dbReference type="Gene3D" id="3.40.50.1820">
    <property type="entry name" value="alpha/beta hydrolase"/>
    <property type="match status" value="1"/>
</dbReference>
<dbReference type="PANTHER" id="PTHR11757:SF19">
    <property type="entry name" value="PROLYL ENDOPEPTIDASE-LIKE"/>
    <property type="match status" value="1"/>
</dbReference>
<sequence length="563" mass="59480">MTRASAALQRADAVPRPELPLPGFRLVRRAGDEWPVVLDEDHRLLLVPDARVQRVSAGPDGQVLALELAEDGSETGHLVLLDRAGRLTPVATPALRHGDQAWTGSQLHLLDRAGGWHVVDSRSPTPRARLVRAAAAGRPRLVSLGGRCFLAEPGPDQRDPSWLLGVDGRQLLRLPAVRSLSSVGDTALVVSADHLLLLDASDGEPRVKASATLDARTHGVPVHAAAAPGGAAVHLVRAGHSRVVEHDRGLRPLRDHALSADDDVATATGLAWADGAMWVRHESPGGAPCLTRLEDLPTGPRPTGLRSRLVTVTAEDGTPLELVVTGSRSGPVPTLLEVYGGFGLVDVPRFEPSVAAWCDVGGLHVTARVRGGGGHRSPWHEQARGPRKGRAVADTVAVARALVDRGMTSPQQLVVAGASHGGLVAASAALAAPGLLAGAACTAAPLDPHRLAEHPLARAWTEEFGDPGDDAVREAMDDYSPLRRLDRWPRPSPLPRFLLTTFAEDSRVSSSATDRFETALRSRGAEVQRHHRPAMGHGANARSRVHDFATSVLDFALAATGAT</sequence>
<evidence type="ECO:0000256" key="2">
    <source>
        <dbReference type="SAM" id="MobiDB-lite"/>
    </source>
</evidence>
<name>A0ABP5HQ22_9ACTN</name>
<dbReference type="PANTHER" id="PTHR11757">
    <property type="entry name" value="PROTEASE FAMILY S9A OLIGOPEPTIDASE"/>
    <property type="match status" value="1"/>
</dbReference>
<proteinExistence type="inferred from homology"/>
<dbReference type="Pfam" id="PF00326">
    <property type="entry name" value="Peptidase_S9"/>
    <property type="match status" value="1"/>
</dbReference>
<evidence type="ECO:0000313" key="5">
    <source>
        <dbReference type="Proteomes" id="UP001501480"/>
    </source>
</evidence>
<dbReference type="SUPFAM" id="SSF53474">
    <property type="entry name" value="alpha/beta-Hydrolases"/>
    <property type="match status" value="1"/>
</dbReference>
<comment type="caution">
    <text evidence="4">The sequence shown here is derived from an EMBL/GenBank/DDBJ whole genome shotgun (WGS) entry which is preliminary data.</text>
</comment>
<dbReference type="Proteomes" id="UP001501480">
    <property type="component" value="Unassembled WGS sequence"/>
</dbReference>
<accession>A0ABP5HQ22</accession>
<evidence type="ECO:0000259" key="3">
    <source>
        <dbReference type="Pfam" id="PF00326"/>
    </source>
</evidence>
<feature type="region of interest" description="Disordered" evidence="2">
    <location>
        <begin position="520"/>
        <end position="539"/>
    </location>
</feature>
<organism evidence="4 5">
    <name type="scientific">Aeromicrobium halocynthiae</name>
    <dbReference type="NCBI Taxonomy" id="560557"/>
    <lineage>
        <taxon>Bacteria</taxon>
        <taxon>Bacillati</taxon>
        <taxon>Actinomycetota</taxon>
        <taxon>Actinomycetes</taxon>
        <taxon>Propionibacteriales</taxon>
        <taxon>Nocardioidaceae</taxon>
        <taxon>Aeromicrobium</taxon>
    </lineage>
</organism>
<evidence type="ECO:0000313" key="4">
    <source>
        <dbReference type="EMBL" id="GAA2081879.1"/>
    </source>
</evidence>
<evidence type="ECO:0000256" key="1">
    <source>
        <dbReference type="ARBA" id="ARBA00005228"/>
    </source>
</evidence>
<dbReference type="PRINTS" id="PR00862">
    <property type="entry name" value="PROLIGOPTASE"/>
</dbReference>
<dbReference type="EMBL" id="BAAAPY010000008">
    <property type="protein sequence ID" value="GAA2081879.1"/>
    <property type="molecule type" value="Genomic_DNA"/>
</dbReference>